<sequence length="97" mass="11639">MANYATNNFFAQTENEKDLITIEQFIEENFCDNYIARHGQCVESEFYSKWECPEKEMNELISLLEAPKQIYISIHSYELSNEYVSFRTFSNDEWKIK</sequence>
<accession>A0A4Q5HKX8</accession>
<comment type="caution">
    <text evidence="2">The sequence shown here is derived from an EMBL/GenBank/DDBJ whole genome shotgun (WGS) entry which is preliminary data.</text>
</comment>
<dbReference type="RefSeq" id="WP_087397954.1">
    <property type="nucleotide sequence ID" value="NZ_JADNBX010000001.1"/>
</dbReference>
<name>A0A4Q5HKX8_9BACT</name>
<dbReference type="AlphaFoldDB" id="A0A4Q5HKX8"/>
<proteinExistence type="predicted"/>
<organism evidence="2 3">
    <name type="scientific">Phocaeicola dorei</name>
    <dbReference type="NCBI Taxonomy" id="357276"/>
    <lineage>
        <taxon>Bacteria</taxon>
        <taxon>Pseudomonadati</taxon>
        <taxon>Bacteroidota</taxon>
        <taxon>Bacteroidia</taxon>
        <taxon>Bacteroidales</taxon>
        <taxon>Bacteroidaceae</taxon>
        <taxon>Phocaeicola</taxon>
    </lineage>
</organism>
<evidence type="ECO:0000313" key="1">
    <source>
        <dbReference type="EMBL" id="KAA5393070.1"/>
    </source>
</evidence>
<reference evidence="3 4" key="1">
    <citation type="journal article" date="2019" name="Nat. Med.">
        <title>A library of human gut bacterial isolates paired with longitudinal multiomics data enables mechanistic microbiome research.</title>
        <authorList>
            <person name="Poyet M."/>
            <person name="Groussin M."/>
            <person name="Gibbons S.M."/>
            <person name="Avila-Pacheco J."/>
            <person name="Jiang X."/>
            <person name="Kearney S.M."/>
            <person name="Perrotta A.R."/>
            <person name="Berdy B."/>
            <person name="Zhao S."/>
            <person name="Lieberman T.D."/>
            <person name="Swanson P.K."/>
            <person name="Smith M."/>
            <person name="Roesemann S."/>
            <person name="Alexander J.E."/>
            <person name="Rich S.A."/>
            <person name="Livny J."/>
            <person name="Vlamakis H."/>
            <person name="Clish C."/>
            <person name="Bullock K."/>
            <person name="Deik A."/>
            <person name="Scott J."/>
            <person name="Pierce K.A."/>
            <person name="Xavier R.J."/>
            <person name="Alm E.J."/>
        </authorList>
    </citation>
    <scope>NUCLEOTIDE SEQUENCE [LARGE SCALE GENOMIC DNA]</scope>
    <source>
        <strain evidence="1 4">BIOML-A1</strain>
        <strain evidence="2 3">BIOML-A4</strain>
    </source>
</reference>
<evidence type="ECO:0000313" key="4">
    <source>
        <dbReference type="Proteomes" id="UP000481616"/>
    </source>
</evidence>
<dbReference type="Proteomes" id="UP000481616">
    <property type="component" value="Unassembled WGS sequence"/>
</dbReference>
<evidence type="ECO:0000313" key="2">
    <source>
        <dbReference type="EMBL" id="KAA5401831.1"/>
    </source>
</evidence>
<evidence type="ECO:0000313" key="3">
    <source>
        <dbReference type="Proteomes" id="UP000441162"/>
    </source>
</evidence>
<protein>
    <submittedName>
        <fullName evidence="2">Uncharacterized protein</fullName>
    </submittedName>
</protein>
<dbReference type="Proteomes" id="UP000441162">
    <property type="component" value="Unassembled WGS sequence"/>
</dbReference>
<dbReference type="EMBL" id="VVYY01000027">
    <property type="protein sequence ID" value="KAA5393070.1"/>
    <property type="molecule type" value="Genomic_DNA"/>
</dbReference>
<dbReference type="EMBL" id="VVZA01000028">
    <property type="protein sequence ID" value="KAA5401831.1"/>
    <property type="molecule type" value="Genomic_DNA"/>
</dbReference>
<gene>
    <name evidence="2" type="ORF">F2Y51_20500</name>
    <name evidence="1" type="ORF">F2Y58_20770</name>
</gene>